<evidence type="ECO:0000313" key="3">
    <source>
        <dbReference type="Proteomes" id="UP000383932"/>
    </source>
</evidence>
<dbReference type="Proteomes" id="UP000383932">
    <property type="component" value="Unassembled WGS sequence"/>
</dbReference>
<dbReference type="AlphaFoldDB" id="A0A5N5QWN5"/>
<organism evidence="2 3">
    <name type="scientific">Ceratobasidium theobromae</name>
    <dbReference type="NCBI Taxonomy" id="1582974"/>
    <lineage>
        <taxon>Eukaryota</taxon>
        <taxon>Fungi</taxon>
        <taxon>Dikarya</taxon>
        <taxon>Basidiomycota</taxon>
        <taxon>Agaricomycotina</taxon>
        <taxon>Agaricomycetes</taxon>
        <taxon>Cantharellales</taxon>
        <taxon>Ceratobasidiaceae</taxon>
        <taxon>Ceratobasidium</taxon>
    </lineage>
</organism>
<name>A0A5N5QWN5_9AGAM</name>
<feature type="compositionally biased region" description="Low complexity" evidence="1">
    <location>
        <begin position="447"/>
        <end position="459"/>
    </location>
</feature>
<protein>
    <submittedName>
        <fullName evidence="2">Uncharacterized protein</fullName>
    </submittedName>
</protein>
<accession>A0A5N5QWN5</accession>
<feature type="compositionally biased region" description="Polar residues" evidence="1">
    <location>
        <begin position="296"/>
        <end position="305"/>
    </location>
</feature>
<feature type="compositionally biased region" description="Basic and acidic residues" evidence="1">
    <location>
        <begin position="462"/>
        <end position="478"/>
    </location>
</feature>
<sequence>MPIAHRRPNLLHLVLPHPALDQTAAPSPASTMASPHTPRRAPRLLPEGGPHTRTSIASDRPRSSIDSWNSVDTNEIAWEWKDEELELLSRTLDNIPSHLMTPYVGVIPPPNVLDKLARNVASSRSALEWPHSVRATRIKLHELSRRKTVQKAIERHTPAPHSAARAVVEVVIPPPPARRPLYRQSSMDFLPVKNEATSVTRLSSRLQRTDRMVPHASFHPYARPGSRSPTPPALDDNLTSRPRTRSITSSDASPLRAPSPRRLFRSSATPPPRSLKRAPSFGVASVQTRAHRARSCVTQEPGSYSSDEEEKARQASAKRPRTARRVPSFLGAPLPPLAPSPEEEILDPLVVVPEDPIFAPTIVAPKRKSLPPRPSTAKVISKPSTVSPVVTAPVPPTPATHATPRTLRRIGTRNFPSPSASPARGSTPVAIAERPSSSATQPRKKSTPSSSASAPAAPTNTEEPRRERRARREREQAKDNQLAPESTRRVKKKTASLNMKESKPSVAGMRL</sequence>
<evidence type="ECO:0000313" key="2">
    <source>
        <dbReference type="EMBL" id="KAB5596160.1"/>
    </source>
</evidence>
<feature type="region of interest" description="Disordered" evidence="1">
    <location>
        <begin position="21"/>
        <end position="68"/>
    </location>
</feature>
<feature type="region of interest" description="Disordered" evidence="1">
    <location>
        <begin position="365"/>
        <end position="511"/>
    </location>
</feature>
<feature type="compositionally biased region" description="Low complexity" evidence="1">
    <location>
        <begin position="23"/>
        <end position="36"/>
    </location>
</feature>
<comment type="caution">
    <text evidence="2">The sequence shown here is derived from an EMBL/GenBank/DDBJ whole genome shotgun (WGS) entry which is preliminary data.</text>
</comment>
<dbReference type="EMBL" id="SSOP01000003">
    <property type="protein sequence ID" value="KAB5596160.1"/>
    <property type="molecule type" value="Genomic_DNA"/>
</dbReference>
<dbReference type="OrthoDB" id="433738at2759"/>
<keyword evidence="3" id="KW-1185">Reference proteome</keyword>
<reference evidence="2 3" key="1">
    <citation type="journal article" date="2019" name="Fungal Biol. Biotechnol.">
        <title>Draft genome sequence of fastidious pathogen Ceratobasidium theobromae, which causes vascular-streak dieback in Theobroma cacao.</title>
        <authorList>
            <person name="Ali S.S."/>
            <person name="Asman A."/>
            <person name="Shao J."/>
            <person name="Firmansyah A.P."/>
            <person name="Susilo A.W."/>
            <person name="Rosmana A."/>
            <person name="McMahon P."/>
            <person name="Junaid M."/>
            <person name="Guest D."/>
            <person name="Kheng T.Y."/>
            <person name="Meinhardt L.W."/>
            <person name="Bailey B.A."/>
        </authorList>
    </citation>
    <scope>NUCLEOTIDE SEQUENCE [LARGE SCALE GENOMIC DNA]</scope>
    <source>
        <strain evidence="2 3">CT2</strain>
    </source>
</reference>
<feature type="compositionally biased region" description="Polar residues" evidence="1">
    <location>
        <begin position="197"/>
        <end position="206"/>
    </location>
</feature>
<feature type="region of interest" description="Disordered" evidence="1">
    <location>
        <begin position="197"/>
        <end position="336"/>
    </location>
</feature>
<feature type="compositionally biased region" description="Low complexity" evidence="1">
    <location>
        <begin position="383"/>
        <end position="392"/>
    </location>
</feature>
<proteinExistence type="predicted"/>
<feature type="compositionally biased region" description="Low complexity" evidence="1">
    <location>
        <begin position="239"/>
        <end position="250"/>
    </location>
</feature>
<gene>
    <name evidence="2" type="ORF">CTheo_432</name>
</gene>
<evidence type="ECO:0000256" key="1">
    <source>
        <dbReference type="SAM" id="MobiDB-lite"/>
    </source>
</evidence>